<name>A0ABV0PN26_9TELE</name>
<protein>
    <submittedName>
        <fullName evidence="1">Uncharacterized protein</fullName>
    </submittedName>
</protein>
<organism evidence="1 2">
    <name type="scientific">Goodea atripinnis</name>
    <dbReference type="NCBI Taxonomy" id="208336"/>
    <lineage>
        <taxon>Eukaryota</taxon>
        <taxon>Metazoa</taxon>
        <taxon>Chordata</taxon>
        <taxon>Craniata</taxon>
        <taxon>Vertebrata</taxon>
        <taxon>Euteleostomi</taxon>
        <taxon>Actinopterygii</taxon>
        <taxon>Neopterygii</taxon>
        <taxon>Teleostei</taxon>
        <taxon>Neoteleostei</taxon>
        <taxon>Acanthomorphata</taxon>
        <taxon>Ovalentaria</taxon>
        <taxon>Atherinomorphae</taxon>
        <taxon>Cyprinodontiformes</taxon>
        <taxon>Goodeidae</taxon>
        <taxon>Goodea</taxon>
    </lineage>
</organism>
<evidence type="ECO:0000313" key="1">
    <source>
        <dbReference type="EMBL" id="MEQ2184905.1"/>
    </source>
</evidence>
<keyword evidence="2" id="KW-1185">Reference proteome</keyword>
<dbReference type="EMBL" id="JAHRIO010080791">
    <property type="protein sequence ID" value="MEQ2184905.1"/>
    <property type="molecule type" value="Genomic_DNA"/>
</dbReference>
<evidence type="ECO:0000313" key="2">
    <source>
        <dbReference type="Proteomes" id="UP001476798"/>
    </source>
</evidence>
<sequence length="125" mass="14089">MEKRKSGKKKVSVSSGVLSCPCLNFQEVTLFDVPVSPDESQACGMTPDNPWKTEVIEAKHTGQWCVVDYDNEAYPGVIKDAEGNTVKVKCMHRTGINKFHWPSLREDICWYHVPTGTNMVPRYLA</sequence>
<accession>A0ABV0PN26</accession>
<reference evidence="1 2" key="1">
    <citation type="submission" date="2021-06" db="EMBL/GenBank/DDBJ databases">
        <authorList>
            <person name="Palmer J.M."/>
        </authorList>
    </citation>
    <scope>NUCLEOTIDE SEQUENCE [LARGE SCALE GENOMIC DNA]</scope>
    <source>
        <strain evidence="1 2">GA_2019</strain>
        <tissue evidence="1">Muscle</tissue>
    </source>
</reference>
<proteinExistence type="predicted"/>
<comment type="caution">
    <text evidence="1">The sequence shown here is derived from an EMBL/GenBank/DDBJ whole genome shotgun (WGS) entry which is preliminary data.</text>
</comment>
<dbReference type="Proteomes" id="UP001476798">
    <property type="component" value="Unassembled WGS sequence"/>
</dbReference>
<gene>
    <name evidence="1" type="ORF">GOODEAATRI_012732</name>
</gene>